<protein>
    <submittedName>
        <fullName evidence="1">Uncharacterized protein</fullName>
    </submittedName>
</protein>
<dbReference type="EMBL" id="CCXY01000272">
    <property type="protein sequence ID" value="CEG13209.1"/>
    <property type="molecule type" value="Genomic_DNA"/>
</dbReference>
<gene>
    <name evidence="1" type="ORF">MSIBF_A3430006</name>
    <name evidence="2" type="ORF">MSIBF_A3510002</name>
</gene>
<name>A0A098ECG5_9ZZZZ</name>
<proteinExistence type="predicted"/>
<accession>A0A098ECG5</accession>
<evidence type="ECO:0000313" key="2">
    <source>
        <dbReference type="EMBL" id="CEG13246.1"/>
    </source>
</evidence>
<sequence length="126" mass="14755">MPNRSRTLIFLVNYQLIFKINKHNNRRLNGLNLVEILESFGKLVLSTGKEYRMKLNKITQLIEVTNRTKRVLQAYEKGIIRTYADKASIILKSGELAADICRLYTFLKTDEMCEFDITKFIFFVAK</sequence>
<dbReference type="AlphaFoldDB" id="A0A098ECG5"/>
<evidence type="ECO:0000313" key="1">
    <source>
        <dbReference type="EMBL" id="CEG13209.1"/>
    </source>
</evidence>
<dbReference type="EMBL" id="CCXY01000281">
    <property type="protein sequence ID" value="CEG13246.1"/>
    <property type="molecule type" value="Genomic_DNA"/>
</dbReference>
<reference evidence="1" key="1">
    <citation type="submission" date="2014-09" db="EMBL/GenBank/DDBJ databases">
        <authorList>
            <person name="Probst J Alexander"/>
        </authorList>
    </citation>
    <scope>NUCLEOTIDE SEQUENCE</scope>
</reference>
<organism evidence="1">
    <name type="scientific">groundwater metagenome</name>
    <dbReference type="NCBI Taxonomy" id="717931"/>
    <lineage>
        <taxon>unclassified sequences</taxon>
        <taxon>metagenomes</taxon>
        <taxon>ecological metagenomes</taxon>
    </lineage>
</organism>